<dbReference type="GO" id="GO:0046914">
    <property type="term" value="F:transition metal ion binding"/>
    <property type="evidence" value="ECO:0007669"/>
    <property type="project" value="InterPro"/>
</dbReference>
<name>A0A174YWX6_9FIRM</name>
<evidence type="ECO:0000259" key="2">
    <source>
        <dbReference type="SMART" id="SM00899"/>
    </source>
</evidence>
<keyword evidence="1" id="KW-0408">Iron</keyword>
<dbReference type="RefSeq" id="WP_022098137.1">
    <property type="nucleotide sequence ID" value="NZ_CZBU01000001.1"/>
</dbReference>
<dbReference type="AlphaFoldDB" id="A0A174YWX6"/>
<proteinExistence type="predicted"/>
<reference evidence="3 4" key="1">
    <citation type="submission" date="2015-09" db="EMBL/GenBank/DDBJ databases">
        <authorList>
            <consortium name="Pathogen Informatics"/>
        </authorList>
    </citation>
    <scope>NUCLEOTIDE SEQUENCE [LARGE SCALE GENOMIC DNA]</scope>
    <source>
        <strain evidence="3 4">2789STDY5834875</strain>
    </source>
</reference>
<protein>
    <submittedName>
        <fullName evidence="3">FeoA domain</fullName>
    </submittedName>
</protein>
<evidence type="ECO:0000313" key="3">
    <source>
        <dbReference type="EMBL" id="CUQ75180.1"/>
    </source>
</evidence>
<dbReference type="Proteomes" id="UP000095621">
    <property type="component" value="Unassembled WGS sequence"/>
</dbReference>
<evidence type="ECO:0000313" key="4">
    <source>
        <dbReference type="Proteomes" id="UP000095621"/>
    </source>
</evidence>
<dbReference type="OrthoDB" id="5984at2"/>
<dbReference type="InterPro" id="IPR007167">
    <property type="entry name" value="Fe-transptr_FeoA-like"/>
</dbReference>
<organism evidence="3 4">
    <name type="scientific">Lachnospira eligens</name>
    <dbReference type="NCBI Taxonomy" id="39485"/>
    <lineage>
        <taxon>Bacteria</taxon>
        <taxon>Bacillati</taxon>
        <taxon>Bacillota</taxon>
        <taxon>Clostridia</taxon>
        <taxon>Lachnospirales</taxon>
        <taxon>Lachnospiraceae</taxon>
        <taxon>Lachnospira</taxon>
    </lineage>
</organism>
<dbReference type="Gene3D" id="2.30.30.90">
    <property type="match status" value="1"/>
</dbReference>
<dbReference type="SMART" id="SM00899">
    <property type="entry name" value="FeoA"/>
    <property type="match status" value="1"/>
</dbReference>
<dbReference type="InterPro" id="IPR008988">
    <property type="entry name" value="Transcriptional_repressor_C"/>
</dbReference>
<evidence type="ECO:0000256" key="1">
    <source>
        <dbReference type="ARBA" id="ARBA00023004"/>
    </source>
</evidence>
<feature type="domain" description="Ferrous iron transporter FeoA-like" evidence="2">
    <location>
        <begin position="1"/>
        <end position="70"/>
    </location>
</feature>
<sequence>MPLNLADKNKIYIIQRIVGNKDMVHRLQSLGFVVGSKISVLSEINENYVVVIKDIKIGLAKEYVKRIIVA</sequence>
<gene>
    <name evidence="3" type="ORF">ERS852490_00366</name>
</gene>
<dbReference type="SUPFAM" id="SSF50037">
    <property type="entry name" value="C-terminal domain of transcriptional repressors"/>
    <property type="match status" value="1"/>
</dbReference>
<dbReference type="EMBL" id="CZBU01000001">
    <property type="protein sequence ID" value="CUQ75180.1"/>
    <property type="molecule type" value="Genomic_DNA"/>
</dbReference>
<dbReference type="InterPro" id="IPR038157">
    <property type="entry name" value="FeoA_core_dom"/>
</dbReference>
<accession>A0A174YWX6</accession>
<dbReference type="Pfam" id="PF04023">
    <property type="entry name" value="FeoA"/>
    <property type="match status" value="1"/>
</dbReference>